<evidence type="ECO:0000256" key="6">
    <source>
        <dbReference type="ARBA" id="ARBA00035207"/>
    </source>
</evidence>
<evidence type="ECO:0000256" key="11">
    <source>
        <dbReference type="SAM" id="MobiDB-lite"/>
    </source>
</evidence>
<evidence type="ECO:0000256" key="5">
    <source>
        <dbReference type="ARBA" id="ARBA00023274"/>
    </source>
</evidence>
<keyword evidence="13" id="KW-1185">Reference proteome</keyword>
<dbReference type="EMBL" id="CP066776">
    <property type="protein sequence ID" value="QQL45826.1"/>
    <property type="molecule type" value="Genomic_DNA"/>
</dbReference>
<evidence type="ECO:0000256" key="4">
    <source>
        <dbReference type="ARBA" id="ARBA00022980"/>
    </source>
</evidence>
<dbReference type="GO" id="GO:0022625">
    <property type="term" value="C:cytosolic large ribosomal subunit"/>
    <property type="evidence" value="ECO:0007669"/>
    <property type="project" value="TreeGrafter"/>
</dbReference>
<evidence type="ECO:0000256" key="1">
    <source>
        <dbReference type="ARBA" id="ARBA00009451"/>
    </source>
</evidence>
<dbReference type="InterPro" id="IPR005727">
    <property type="entry name" value="Ribosomal_uL22_bac/chlpt-type"/>
</dbReference>
<dbReference type="GO" id="GO:0019843">
    <property type="term" value="F:rRNA binding"/>
    <property type="evidence" value="ECO:0007669"/>
    <property type="project" value="UniProtKB-UniRule"/>
</dbReference>
<dbReference type="Gene3D" id="3.90.470.10">
    <property type="entry name" value="Ribosomal protein L22/L17"/>
    <property type="match status" value="1"/>
</dbReference>
<evidence type="ECO:0000313" key="12">
    <source>
        <dbReference type="EMBL" id="QQL45826.1"/>
    </source>
</evidence>
<keyword evidence="2 7" id="KW-0699">rRNA-binding</keyword>
<comment type="function">
    <text evidence="7 10">This protein binds specifically to 23S rRNA; its binding is stimulated by other ribosomal proteins, e.g., L4, L17, and L20. It is important during the early stages of 50S assembly. It makes multiple contacts with different domains of the 23S rRNA in the assembled 50S subunit and ribosome.</text>
</comment>
<keyword evidence="3 7" id="KW-0694">RNA-binding</keyword>
<keyword evidence="4 7" id="KW-0689">Ribosomal protein</keyword>
<dbReference type="NCBIfam" id="TIGR01044">
    <property type="entry name" value="rplV_bact"/>
    <property type="match status" value="1"/>
</dbReference>
<dbReference type="InterPro" id="IPR036394">
    <property type="entry name" value="Ribosomal_uL22_sf"/>
</dbReference>
<sequence length="144" mass="15585">MEVKAVYKYARISPLKMRDVAREIQGLPVNQALDILNFTPRKAAVLVGKTLRSAIANAENNFDLDADTLVVKEAQINEGPRFKRFKPRARGGAAPIIKRTSHIRIVVSDEVEIPAPKAKSKGGSKPKAAKAAPTQETAAAEDNA</sequence>
<evidence type="ECO:0000256" key="3">
    <source>
        <dbReference type="ARBA" id="ARBA00022884"/>
    </source>
</evidence>
<dbReference type="Pfam" id="PF00237">
    <property type="entry name" value="Ribosomal_L22"/>
    <property type="match status" value="1"/>
</dbReference>
<evidence type="ECO:0000256" key="7">
    <source>
        <dbReference type="HAMAP-Rule" id="MF_01331"/>
    </source>
</evidence>
<dbReference type="HAMAP" id="MF_01331_B">
    <property type="entry name" value="Ribosomal_uL22_B"/>
    <property type="match status" value="1"/>
</dbReference>
<feature type="compositionally biased region" description="Basic residues" evidence="11">
    <location>
        <begin position="118"/>
        <end position="128"/>
    </location>
</feature>
<dbReference type="Proteomes" id="UP000475117">
    <property type="component" value="Chromosome"/>
</dbReference>
<evidence type="ECO:0000256" key="9">
    <source>
        <dbReference type="RuleBase" id="RU004006"/>
    </source>
</evidence>
<dbReference type="PANTHER" id="PTHR13501">
    <property type="entry name" value="CHLOROPLAST 50S RIBOSOMAL PROTEIN L22-RELATED"/>
    <property type="match status" value="1"/>
</dbReference>
<comment type="similarity">
    <text evidence="1 7 8">Belongs to the universal ribosomal protein uL22 family.</text>
</comment>
<evidence type="ECO:0000256" key="10">
    <source>
        <dbReference type="RuleBase" id="RU004008"/>
    </source>
</evidence>
<accession>A0A6B3LBY0</accession>
<protein>
    <recommendedName>
        <fullName evidence="6 7">Large ribosomal subunit protein uL22</fullName>
    </recommendedName>
</protein>
<feature type="region of interest" description="Disordered" evidence="11">
    <location>
        <begin position="114"/>
        <end position="144"/>
    </location>
</feature>
<dbReference type="CDD" id="cd00336">
    <property type="entry name" value="Ribosomal_L22"/>
    <property type="match status" value="1"/>
</dbReference>
<organism evidence="12 13">
    <name type="scientific">Sulfuriroseicoccus oceanibius</name>
    <dbReference type="NCBI Taxonomy" id="2707525"/>
    <lineage>
        <taxon>Bacteria</taxon>
        <taxon>Pseudomonadati</taxon>
        <taxon>Verrucomicrobiota</taxon>
        <taxon>Verrucomicrobiia</taxon>
        <taxon>Verrucomicrobiales</taxon>
        <taxon>Verrucomicrobiaceae</taxon>
        <taxon>Sulfuriroseicoccus</taxon>
    </lineage>
</organism>
<dbReference type="GO" id="GO:0006412">
    <property type="term" value="P:translation"/>
    <property type="evidence" value="ECO:0007669"/>
    <property type="project" value="UniProtKB-UniRule"/>
</dbReference>
<dbReference type="InterPro" id="IPR001063">
    <property type="entry name" value="Ribosomal_uL22"/>
</dbReference>
<gene>
    <name evidence="7 12" type="primary">rplV</name>
    <name evidence="12" type="ORF">G3M56_004375</name>
</gene>
<comment type="subunit">
    <text evidence="7 9">Part of the 50S ribosomal subunit.</text>
</comment>
<dbReference type="KEGG" id="soa:G3M56_004375"/>
<evidence type="ECO:0000313" key="13">
    <source>
        <dbReference type="Proteomes" id="UP000475117"/>
    </source>
</evidence>
<dbReference type="RefSeq" id="WP_164364517.1">
    <property type="nucleotide sequence ID" value="NZ_CP066776.1"/>
</dbReference>
<dbReference type="AlphaFoldDB" id="A0A6B3LBY0"/>
<dbReference type="InterPro" id="IPR047867">
    <property type="entry name" value="Ribosomal_uL22_bac/org-type"/>
</dbReference>
<keyword evidence="5 7" id="KW-0687">Ribonucleoprotein</keyword>
<dbReference type="SUPFAM" id="SSF54843">
    <property type="entry name" value="Ribosomal protein L22"/>
    <property type="match status" value="1"/>
</dbReference>
<evidence type="ECO:0000256" key="2">
    <source>
        <dbReference type="ARBA" id="ARBA00022730"/>
    </source>
</evidence>
<proteinExistence type="inferred from homology"/>
<evidence type="ECO:0000256" key="8">
    <source>
        <dbReference type="RuleBase" id="RU004005"/>
    </source>
</evidence>
<name>A0A6B3LBY0_9BACT</name>
<dbReference type="PANTHER" id="PTHR13501:SF8">
    <property type="entry name" value="LARGE RIBOSOMAL SUBUNIT PROTEIN UL22M"/>
    <property type="match status" value="1"/>
</dbReference>
<reference evidence="12 13" key="1">
    <citation type="submission" date="2020-12" db="EMBL/GenBank/DDBJ databases">
        <title>Sulforoseuscoccus oceanibium gen. nov., sp. nov., a representative of the phylum Verrucomicrobia with special cytoplasmic membrane, and proposal of Sulforoseuscoccusaceae fam. nov.</title>
        <authorList>
            <person name="Xi F."/>
        </authorList>
    </citation>
    <scope>NUCLEOTIDE SEQUENCE [LARGE SCALE GENOMIC DNA]</scope>
    <source>
        <strain evidence="12 13">T37</strain>
    </source>
</reference>
<comment type="function">
    <text evidence="7">The globular domain of the protein is located near the polypeptide exit tunnel on the outside of the subunit, while an extended beta-hairpin is found that lines the wall of the exit tunnel in the center of the 70S ribosome.</text>
</comment>
<dbReference type="GO" id="GO:0003735">
    <property type="term" value="F:structural constituent of ribosome"/>
    <property type="evidence" value="ECO:0007669"/>
    <property type="project" value="InterPro"/>
</dbReference>